<dbReference type="Gene3D" id="1.10.287.470">
    <property type="entry name" value="Helix hairpin bin"/>
    <property type="match status" value="1"/>
</dbReference>
<dbReference type="AlphaFoldDB" id="A0A562NH34"/>
<accession>A0A562NH34</accession>
<dbReference type="PANTHER" id="PTHR32347">
    <property type="entry name" value="EFFLUX SYSTEM COMPONENT YKNX-RELATED"/>
    <property type="match status" value="1"/>
</dbReference>
<keyword evidence="2 3" id="KW-0175">Coiled coil</keyword>
<dbReference type="OrthoDB" id="9778236at2"/>
<organism evidence="6 7">
    <name type="scientific">Paracoccus sulfuroxidans</name>
    <dbReference type="NCBI Taxonomy" id="384678"/>
    <lineage>
        <taxon>Bacteria</taxon>
        <taxon>Pseudomonadati</taxon>
        <taxon>Pseudomonadota</taxon>
        <taxon>Alphaproteobacteria</taxon>
        <taxon>Rhodobacterales</taxon>
        <taxon>Paracoccaceae</taxon>
        <taxon>Paracoccus</taxon>
    </lineage>
</organism>
<dbReference type="EMBL" id="VLKU01000009">
    <property type="protein sequence ID" value="TWI31457.1"/>
    <property type="molecule type" value="Genomic_DNA"/>
</dbReference>
<dbReference type="RefSeq" id="WP_145399003.1">
    <property type="nucleotide sequence ID" value="NZ_VLKU01000009.1"/>
</dbReference>
<dbReference type="GO" id="GO:0030313">
    <property type="term" value="C:cell envelope"/>
    <property type="evidence" value="ECO:0007669"/>
    <property type="project" value="UniProtKB-SubCell"/>
</dbReference>
<feature type="coiled-coil region" evidence="3">
    <location>
        <begin position="181"/>
        <end position="208"/>
    </location>
</feature>
<sequence>MKKFLPLVLIAILAAGLWFWWQQKDRPDGGDLVLYGNVDIRQVALAFDGSGRISEIAVQEGDAVTTGQVIARLDTRALELQAKAQAAALEAQRQNLAQLKRGPRVEEIAQAQAMLTSAEASATQAMRERDRITKLISGRSGAATQQSLDQATSEAERAAAAVDQSRAGLNLLLAGSRPEQIAAAEAEVQAAEAKLELLQYQVAQGELRAPENAVVRSRLREPGDMATPAAPVFALALTQPKWVRVYVREADLGRIKPGMTGQVATDSQPDQPFSGKVGYISSVAEFTPKSVQTEDLRTSLVYEVQLTIEDPQDQLRLGQPVTVRLPVSIAP</sequence>
<dbReference type="Pfam" id="PF25881">
    <property type="entry name" value="HH_YBHG"/>
    <property type="match status" value="1"/>
</dbReference>
<evidence type="ECO:0000259" key="5">
    <source>
        <dbReference type="Pfam" id="PF25990"/>
    </source>
</evidence>
<comment type="caution">
    <text evidence="6">The sequence shown here is derived from an EMBL/GenBank/DDBJ whole genome shotgun (WGS) entry which is preliminary data.</text>
</comment>
<dbReference type="Pfam" id="PF25990">
    <property type="entry name" value="Beta-barrel_YknX"/>
    <property type="match status" value="1"/>
</dbReference>
<keyword evidence="7" id="KW-1185">Reference proteome</keyword>
<evidence type="ECO:0000259" key="4">
    <source>
        <dbReference type="Pfam" id="PF25881"/>
    </source>
</evidence>
<feature type="domain" description="YknX-like beta-barrel" evidence="5">
    <location>
        <begin position="246"/>
        <end position="323"/>
    </location>
</feature>
<evidence type="ECO:0000256" key="1">
    <source>
        <dbReference type="ARBA" id="ARBA00004196"/>
    </source>
</evidence>
<gene>
    <name evidence="6" type="ORF">IQ24_02908</name>
</gene>
<evidence type="ECO:0000256" key="2">
    <source>
        <dbReference type="ARBA" id="ARBA00023054"/>
    </source>
</evidence>
<dbReference type="Gene3D" id="2.40.50.100">
    <property type="match status" value="1"/>
</dbReference>
<comment type="subcellular location">
    <subcellularLocation>
        <location evidence="1">Cell envelope</location>
    </subcellularLocation>
</comment>
<dbReference type="PANTHER" id="PTHR32347:SF23">
    <property type="entry name" value="BLL5650 PROTEIN"/>
    <property type="match status" value="1"/>
</dbReference>
<dbReference type="InterPro" id="IPR059052">
    <property type="entry name" value="HH_YbhG-like"/>
</dbReference>
<feature type="coiled-coil region" evidence="3">
    <location>
        <begin position="70"/>
        <end position="128"/>
    </location>
</feature>
<dbReference type="SUPFAM" id="SSF111369">
    <property type="entry name" value="HlyD-like secretion proteins"/>
    <property type="match status" value="1"/>
</dbReference>
<evidence type="ECO:0000256" key="3">
    <source>
        <dbReference type="SAM" id="Coils"/>
    </source>
</evidence>
<feature type="domain" description="YbhG-like alpha-helical hairpin" evidence="4">
    <location>
        <begin position="80"/>
        <end position="202"/>
    </location>
</feature>
<name>A0A562NH34_9RHOB</name>
<dbReference type="Proteomes" id="UP000316225">
    <property type="component" value="Unassembled WGS sequence"/>
</dbReference>
<evidence type="ECO:0000313" key="7">
    <source>
        <dbReference type="Proteomes" id="UP000316225"/>
    </source>
</evidence>
<proteinExistence type="predicted"/>
<protein>
    <submittedName>
        <fullName evidence="6">HlyD family secretion protein</fullName>
    </submittedName>
</protein>
<reference evidence="6 7" key="1">
    <citation type="journal article" date="2015" name="Stand. Genomic Sci.">
        <title>Genomic Encyclopedia of Bacterial and Archaeal Type Strains, Phase III: the genomes of soil and plant-associated and newly described type strains.</title>
        <authorList>
            <person name="Whitman W.B."/>
            <person name="Woyke T."/>
            <person name="Klenk H.P."/>
            <person name="Zhou Y."/>
            <person name="Lilburn T.G."/>
            <person name="Beck B.J."/>
            <person name="De Vos P."/>
            <person name="Vandamme P."/>
            <person name="Eisen J.A."/>
            <person name="Garrity G."/>
            <person name="Hugenholtz P."/>
            <person name="Kyrpides N.C."/>
        </authorList>
    </citation>
    <scope>NUCLEOTIDE SEQUENCE [LARGE SCALE GENOMIC DNA]</scope>
    <source>
        <strain evidence="6 7">CGMCC 1.5364</strain>
    </source>
</reference>
<dbReference type="InterPro" id="IPR050465">
    <property type="entry name" value="UPF0194_transport"/>
</dbReference>
<dbReference type="InterPro" id="IPR058636">
    <property type="entry name" value="Beta-barrel_YknX"/>
</dbReference>
<evidence type="ECO:0000313" key="6">
    <source>
        <dbReference type="EMBL" id="TWI31457.1"/>
    </source>
</evidence>
<dbReference type="Gene3D" id="2.40.30.170">
    <property type="match status" value="1"/>
</dbReference>